<evidence type="ECO:0000313" key="3">
    <source>
        <dbReference type="Proteomes" id="UP001189429"/>
    </source>
</evidence>
<protein>
    <submittedName>
        <fullName evidence="2">Uncharacterized protein</fullName>
    </submittedName>
</protein>
<feature type="region of interest" description="Disordered" evidence="1">
    <location>
        <begin position="119"/>
        <end position="139"/>
    </location>
</feature>
<keyword evidence="3" id="KW-1185">Reference proteome</keyword>
<evidence type="ECO:0000256" key="1">
    <source>
        <dbReference type="SAM" id="MobiDB-lite"/>
    </source>
</evidence>
<organism evidence="2 3">
    <name type="scientific">Prorocentrum cordatum</name>
    <dbReference type="NCBI Taxonomy" id="2364126"/>
    <lineage>
        <taxon>Eukaryota</taxon>
        <taxon>Sar</taxon>
        <taxon>Alveolata</taxon>
        <taxon>Dinophyceae</taxon>
        <taxon>Prorocentrales</taxon>
        <taxon>Prorocentraceae</taxon>
        <taxon>Prorocentrum</taxon>
    </lineage>
</organism>
<proteinExistence type="predicted"/>
<evidence type="ECO:0000313" key="2">
    <source>
        <dbReference type="EMBL" id="CAK0908347.1"/>
    </source>
</evidence>
<dbReference type="EMBL" id="CAUYUJ010021993">
    <property type="protein sequence ID" value="CAK0908347.1"/>
    <property type="molecule type" value="Genomic_DNA"/>
</dbReference>
<gene>
    <name evidence="2" type="ORF">PCOR1329_LOCUS83046</name>
</gene>
<sequence length="139" mass="14607">MGSTAEAGAGGGEPPRGLFRGPARVRPRGPRPKIAGRTAGSGGRACSPSARGRQRRRRKPGHPQRAEAGWSSMTLAAKSAGGLALHARSSRTGHRACCGLLGAVPAAGRGIRMPTWRRRPCSEQRVPSGSEPKHFWKVS</sequence>
<dbReference type="Proteomes" id="UP001189429">
    <property type="component" value="Unassembled WGS sequence"/>
</dbReference>
<feature type="compositionally biased region" description="Basic residues" evidence="1">
    <location>
        <begin position="52"/>
        <end position="62"/>
    </location>
</feature>
<reference evidence="2" key="1">
    <citation type="submission" date="2023-10" db="EMBL/GenBank/DDBJ databases">
        <authorList>
            <person name="Chen Y."/>
            <person name="Shah S."/>
            <person name="Dougan E. K."/>
            <person name="Thang M."/>
            <person name="Chan C."/>
        </authorList>
    </citation>
    <scope>NUCLEOTIDE SEQUENCE [LARGE SCALE GENOMIC DNA]</scope>
</reference>
<comment type="caution">
    <text evidence="2">The sequence shown here is derived from an EMBL/GenBank/DDBJ whole genome shotgun (WGS) entry which is preliminary data.</text>
</comment>
<accession>A0ABN9Y6X6</accession>
<feature type="region of interest" description="Disordered" evidence="1">
    <location>
        <begin position="1"/>
        <end position="72"/>
    </location>
</feature>
<name>A0ABN9Y6X6_9DINO</name>